<dbReference type="InterPro" id="IPR018961">
    <property type="entry name" value="DnaJ_homolog_subfam-C_membr-28"/>
</dbReference>
<comment type="caution">
    <text evidence="3">The sequence shown here is derived from an EMBL/GenBank/DDBJ whole genome shotgun (WGS) entry which is preliminary data.</text>
</comment>
<dbReference type="EMBL" id="RQJX01000018">
    <property type="protein sequence ID" value="RQN02706.1"/>
    <property type="molecule type" value="Genomic_DNA"/>
</dbReference>
<sequence length="192" mass="22479">MDGDSRRRAAHYRTSADQDARSDGASEETSEAESGRDRRLEAHALWVDQQIRAAMARGEFDDLPYSGKPLPDDVIRRDPDWWLKRLVEREQISGVLPPALQLRKDDAALNDTLDRLGSERQVREELESFNRRVIEARRQLLGGPPVVTPLRDVDAEVAAWRDRAVERRRRAERARVQERDRPAPRRRWFWHR</sequence>
<reference evidence="3 4" key="1">
    <citation type="submission" date="2018-11" db="EMBL/GenBank/DDBJ databases">
        <authorList>
            <person name="Li F."/>
        </authorList>
    </citation>
    <scope>NUCLEOTIDE SEQUENCE [LARGE SCALE GENOMIC DNA]</scope>
    <source>
        <strain evidence="3 4">YS17T</strain>
    </source>
</reference>
<name>A0A3N6W590_9ACTN</name>
<gene>
    <name evidence="3" type="ORF">EHW97_12530</name>
</gene>
<proteinExistence type="predicted"/>
<evidence type="ECO:0000259" key="2">
    <source>
        <dbReference type="Pfam" id="PF09350"/>
    </source>
</evidence>
<dbReference type="AlphaFoldDB" id="A0A3N6W590"/>
<feature type="domain" description="DnaJ homologue subfamily C member 28 conserved" evidence="2">
    <location>
        <begin position="46"/>
        <end position="113"/>
    </location>
</feature>
<protein>
    <submittedName>
        <fullName evidence="3">DUF1992 domain-containing protein</fullName>
    </submittedName>
</protein>
<dbReference type="OrthoDB" id="3395286at2"/>
<dbReference type="Pfam" id="PF09350">
    <property type="entry name" value="DJC28_CD"/>
    <property type="match status" value="1"/>
</dbReference>
<accession>A0A3N6W590</accession>
<evidence type="ECO:0000313" key="3">
    <source>
        <dbReference type="EMBL" id="RQN02706.1"/>
    </source>
</evidence>
<feature type="region of interest" description="Disordered" evidence="1">
    <location>
        <begin position="1"/>
        <end position="39"/>
    </location>
</feature>
<dbReference type="Proteomes" id="UP000275225">
    <property type="component" value="Unassembled WGS sequence"/>
</dbReference>
<organism evidence="3 4">
    <name type="scientific">Aeromicrobium camelliae</name>
    <dbReference type="NCBI Taxonomy" id="1538144"/>
    <lineage>
        <taxon>Bacteria</taxon>
        <taxon>Bacillati</taxon>
        <taxon>Actinomycetota</taxon>
        <taxon>Actinomycetes</taxon>
        <taxon>Propionibacteriales</taxon>
        <taxon>Nocardioidaceae</taxon>
        <taxon>Aeromicrobium</taxon>
    </lineage>
</organism>
<evidence type="ECO:0000313" key="4">
    <source>
        <dbReference type="Proteomes" id="UP000275225"/>
    </source>
</evidence>
<keyword evidence="4" id="KW-1185">Reference proteome</keyword>
<feature type="compositionally biased region" description="Basic and acidic residues" evidence="1">
    <location>
        <begin position="14"/>
        <end position="24"/>
    </location>
</feature>
<dbReference type="RefSeq" id="WP_124237512.1">
    <property type="nucleotide sequence ID" value="NZ_JBHUFI010000002.1"/>
</dbReference>
<evidence type="ECO:0000256" key="1">
    <source>
        <dbReference type="SAM" id="MobiDB-lite"/>
    </source>
</evidence>